<feature type="domain" description="Suppressor of fused-like" evidence="1">
    <location>
        <begin position="57"/>
        <end position="211"/>
    </location>
</feature>
<dbReference type="AlphaFoldDB" id="A0A2S8GRS8"/>
<evidence type="ECO:0000259" key="1">
    <source>
        <dbReference type="Pfam" id="PF05076"/>
    </source>
</evidence>
<gene>
    <name evidence="2" type="ORF">C5Y93_06375</name>
</gene>
<organism evidence="2 3">
    <name type="scientific">Blastopirellula marina</name>
    <dbReference type="NCBI Taxonomy" id="124"/>
    <lineage>
        <taxon>Bacteria</taxon>
        <taxon>Pseudomonadati</taxon>
        <taxon>Planctomycetota</taxon>
        <taxon>Planctomycetia</taxon>
        <taxon>Pirellulales</taxon>
        <taxon>Pirellulaceae</taxon>
        <taxon>Blastopirellula</taxon>
    </lineage>
</organism>
<name>A0A2S8GRS8_9BACT</name>
<accession>A0A2S8GRS8</accession>
<dbReference type="Proteomes" id="UP000237819">
    <property type="component" value="Unassembled WGS sequence"/>
</dbReference>
<dbReference type="OrthoDB" id="260432at2"/>
<protein>
    <recommendedName>
        <fullName evidence="1">Suppressor of fused-like domain-containing protein</fullName>
    </recommendedName>
</protein>
<proteinExistence type="predicted"/>
<sequence>MSDEPEDFADAWYEEKSAIMQQVLGPEHNMVMHSVIPYAVGGGLDLFYYPNGMIPGTAIATKELSELPGEGSKNSVFSCYELVMFTRQELSLDNVGNKETPFGKVHSSINGILNVIAPYSVEATLNPGETCEFPADMEKLGGKCLIFDAYGKAQKVENACGMGPAKVPFGLLAVIEIFPEEMEYAREAGGGHLLEKLKAAGHYPYSDLDREAVV</sequence>
<evidence type="ECO:0000313" key="3">
    <source>
        <dbReference type="Proteomes" id="UP000237819"/>
    </source>
</evidence>
<dbReference type="EMBL" id="PUHZ01000006">
    <property type="protein sequence ID" value="PQO47112.1"/>
    <property type="molecule type" value="Genomic_DNA"/>
</dbReference>
<dbReference type="InterPro" id="IPR020941">
    <property type="entry name" value="SUFU-like_domain"/>
</dbReference>
<comment type="caution">
    <text evidence="2">The sequence shown here is derived from an EMBL/GenBank/DDBJ whole genome shotgun (WGS) entry which is preliminary data.</text>
</comment>
<dbReference type="RefSeq" id="WP_105334562.1">
    <property type="nucleotide sequence ID" value="NZ_PUHZ01000006.1"/>
</dbReference>
<evidence type="ECO:0000313" key="2">
    <source>
        <dbReference type="EMBL" id="PQO47112.1"/>
    </source>
</evidence>
<dbReference type="Pfam" id="PF05076">
    <property type="entry name" value="SUFU"/>
    <property type="match status" value="1"/>
</dbReference>
<reference evidence="2 3" key="1">
    <citation type="submission" date="2018-02" db="EMBL/GenBank/DDBJ databases">
        <title>Comparative genomes isolates from brazilian mangrove.</title>
        <authorList>
            <person name="Araujo J.E."/>
            <person name="Taketani R.G."/>
            <person name="Silva M.C.P."/>
            <person name="Loureco M.V."/>
            <person name="Andreote F.D."/>
        </authorList>
    </citation>
    <scope>NUCLEOTIDE SEQUENCE [LARGE SCALE GENOMIC DNA]</scope>
    <source>
        <strain evidence="2 3">Nap-Phe MGV</strain>
    </source>
</reference>